<dbReference type="GO" id="GO:0043186">
    <property type="term" value="C:P granule"/>
    <property type="evidence" value="ECO:0007669"/>
    <property type="project" value="TreeGrafter"/>
</dbReference>
<dbReference type="GO" id="GO:0005686">
    <property type="term" value="C:U2 snRNP"/>
    <property type="evidence" value="ECO:0007669"/>
    <property type="project" value="TreeGrafter"/>
</dbReference>
<dbReference type="GO" id="GO:0000387">
    <property type="term" value="P:spliceosomal snRNP assembly"/>
    <property type="evidence" value="ECO:0007669"/>
    <property type="project" value="UniProtKB-UniRule"/>
</dbReference>
<keyword evidence="8 9" id="KW-0687">Ribonucleoprotein</keyword>
<evidence type="ECO:0000256" key="8">
    <source>
        <dbReference type="ARBA" id="ARBA00023274"/>
    </source>
</evidence>
<dbReference type="GO" id="GO:0005689">
    <property type="term" value="C:U12-type spliceosomal complex"/>
    <property type="evidence" value="ECO:0007669"/>
    <property type="project" value="TreeGrafter"/>
</dbReference>
<dbReference type="SUPFAM" id="SSF50182">
    <property type="entry name" value="Sm-like ribonucleoproteins"/>
    <property type="match status" value="1"/>
</dbReference>
<keyword evidence="5 9" id="KW-0694">RNA-binding</keyword>
<dbReference type="OMA" id="MSKAQPP"/>
<dbReference type="PANTHER" id="PTHR10553">
    <property type="entry name" value="SMALL NUCLEAR RIBONUCLEOPROTEIN"/>
    <property type="match status" value="1"/>
</dbReference>
<sequence>MAKGGPDLKRYMDKTLSLKLNGNRTVKGVLRGYDPFMNLVLDETTDPASSDKKMGMVIIRGNSVVQFEILDPLRF</sequence>
<dbReference type="InterPro" id="IPR001163">
    <property type="entry name" value="Sm_dom_euk/arc"/>
</dbReference>
<dbReference type="GO" id="GO:0005685">
    <property type="term" value="C:U1 snRNP"/>
    <property type="evidence" value="ECO:0007669"/>
    <property type="project" value="TreeGrafter"/>
</dbReference>
<dbReference type="Pfam" id="PF01423">
    <property type="entry name" value="LSM"/>
    <property type="match status" value="1"/>
</dbReference>
<keyword evidence="6 9" id="KW-0508">mRNA splicing</keyword>
<evidence type="ECO:0000256" key="4">
    <source>
        <dbReference type="ARBA" id="ARBA00022728"/>
    </source>
</evidence>
<reference evidence="11 12" key="1">
    <citation type="journal article" date="2010" name="Nature">
        <title>The Ectocarpus genome and the independent evolution of multicellularity in brown algae.</title>
        <authorList>
            <person name="Cock J.M."/>
            <person name="Sterck L."/>
            <person name="Rouze P."/>
            <person name="Scornet D."/>
            <person name="Allen A.E."/>
            <person name="Amoutzias G."/>
            <person name="Anthouard V."/>
            <person name="Artiguenave F."/>
            <person name="Aury J.M."/>
            <person name="Badger J.H."/>
            <person name="Beszteri B."/>
            <person name="Billiau K."/>
            <person name="Bonnet E."/>
            <person name="Bothwell J.H."/>
            <person name="Bowler C."/>
            <person name="Boyen C."/>
            <person name="Brownlee C."/>
            <person name="Carrano C.J."/>
            <person name="Charrier B."/>
            <person name="Cho G.Y."/>
            <person name="Coelho S.M."/>
            <person name="Collen J."/>
            <person name="Corre E."/>
            <person name="Da Silva C."/>
            <person name="Delage L."/>
            <person name="Delaroque N."/>
            <person name="Dittami S.M."/>
            <person name="Doulbeau S."/>
            <person name="Elias M."/>
            <person name="Farnham G."/>
            <person name="Gachon C.M."/>
            <person name="Gschloessl B."/>
            <person name="Heesch S."/>
            <person name="Jabbari K."/>
            <person name="Jubin C."/>
            <person name="Kawai H."/>
            <person name="Kimura K."/>
            <person name="Kloareg B."/>
            <person name="Kupper F.C."/>
            <person name="Lang D."/>
            <person name="Le Bail A."/>
            <person name="Leblanc C."/>
            <person name="Lerouge P."/>
            <person name="Lohr M."/>
            <person name="Lopez P.J."/>
            <person name="Martens C."/>
            <person name="Maumus F."/>
            <person name="Michel G."/>
            <person name="Miranda-Saavedra D."/>
            <person name="Morales J."/>
            <person name="Moreau H."/>
            <person name="Motomura T."/>
            <person name="Nagasato C."/>
            <person name="Napoli C.A."/>
            <person name="Nelson D.R."/>
            <person name="Nyvall-Collen P."/>
            <person name="Peters A.F."/>
            <person name="Pommier C."/>
            <person name="Potin P."/>
            <person name="Poulain J."/>
            <person name="Quesneville H."/>
            <person name="Read B."/>
            <person name="Rensing S.A."/>
            <person name="Ritter A."/>
            <person name="Rousvoal S."/>
            <person name="Samanta M."/>
            <person name="Samson G."/>
            <person name="Schroeder D.C."/>
            <person name="Segurens B."/>
            <person name="Strittmatter M."/>
            <person name="Tonon T."/>
            <person name="Tregear J.W."/>
            <person name="Valentin K."/>
            <person name="von Dassow P."/>
            <person name="Yamagishi T."/>
            <person name="Van de Peer Y."/>
            <person name="Wincker P."/>
        </authorList>
    </citation>
    <scope>NUCLEOTIDE SEQUENCE [LARGE SCALE GENOMIC DNA]</scope>
    <source>
        <strain evidence="12">Ec32 / CCAP1310/4</strain>
    </source>
</reference>
<keyword evidence="7 9" id="KW-0539">Nucleus</keyword>
<dbReference type="GO" id="GO:0071004">
    <property type="term" value="C:U2-type prespliceosome"/>
    <property type="evidence" value="ECO:0007669"/>
    <property type="project" value="TreeGrafter"/>
</dbReference>
<dbReference type="SMART" id="SM00651">
    <property type="entry name" value="Sm"/>
    <property type="match status" value="1"/>
</dbReference>
<dbReference type="Proteomes" id="UP000002630">
    <property type="component" value="Linkage Group LG06"/>
</dbReference>
<protein>
    <recommendedName>
        <fullName evidence="9">Small nuclear ribonucleoprotein G</fullName>
        <shortName evidence="9">snRNP-G</shortName>
    </recommendedName>
</protein>
<dbReference type="GO" id="GO:0005687">
    <property type="term" value="C:U4 snRNP"/>
    <property type="evidence" value="ECO:0007669"/>
    <property type="project" value="TreeGrafter"/>
</dbReference>
<dbReference type="STRING" id="2880.D8LRR0"/>
<evidence type="ECO:0000313" key="12">
    <source>
        <dbReference type="Proteomes" id="UP000002630"/>
    </source>
</evidence>
<accession>D8LRR0</accession>
<evidence type="ECO:0000313" key="11">
    <source>
        <dbReference type="EMBL" id="CBN73827.1"/>
    </source>
</evidence>
<evidence type="ECO:0000256" key="1">
    <source>
        <dbReference type="ARBA" id="ARBA00004123"/>
    </source>
</evidence>
<comment type="similarity">
    <text evidence="2 9">Belongs to the snRNP Sm proteins family.</text>
</comment>
<dbReference type="AlphaFoldDB" id="D8LRR0"/>
<comment type="subcellular location">
    <subcellularLocation>
        <location evidence="1 9">Nucleus</location>
    </subcellularLocation>
</comment>
<organism evidence="11 12">
    <name type="scientific">Ectocarpus siliculosus</name>
    <name type="common">Brown alga</name>
    <name type="synonym">Conferva siliculosa</name>
    <dbReference type="NCBI Taxonomy" id="2880"/>
    <lineage>
        <taxon>Eukaryota</taxon>
        <taxon>Sar</taxon>
        <taxon>Stramenopiles</taxon>
        <taxon>Ochrophyta</taxon>
        <taxon>PX clade</taxon>
        <taxon>Phaeophyceae</taxon>
        <taxon>Ectocarpales</taxon>
        <taxon>Ectocarpaceae</taxon>
        <taxon>Ectocarpus</taxon>
    </lineage>
</organism>
<dbReference type="InterPro" id="IPR047575">
    <property type="entry name" value="Sm"/>
</dbReference>
<dbReference type="GO" id="GO:0034719">
    <property type="term" value="C:SMN-Sm protein complex"/>
    <property type="evidence" value="ECO:0007669"/>
    <property type="project" value="TreeGrafter"/>
</dbReference>
<keyword evidence="3 9" id="KW-0507">mRNA processing</keyword>
<dbReference type="InterPro" id="IPR034098">
    <property type="entry name" value="Sm_G"/>
</dbReference>
<dbReference type="FunFam" id="2.30.30.100:FF:000023">
    <property type="entry name" value="Small nuclear ribonucleoprotein G"/>
    <property type="match status" value="1"/>
</dbReference>
<dbReference type="EMBL" id="FN648926">
    <property type="protein sequence ID" value="CBN73827.1"/>
    <property type="molecule type" value="Genomic_DNA"/>
</dbReference>
<evidence type="ECO:0000256" key="9">
    <source>
        <dbReference type="RuleBase" id="RU365052"/>
    </source>
</evidence>
<evidence type="ECO:0000256" key="3">
    <source>
        <dbReference type="ARBA" id="ARBA00022664"/>
    </source>
</evidence>
<comment type="function">
    <text evidence="9">Plays a role in pre-mRNA splicing.</text>
</comment>
<dbReference type="PROSITE" id="PS52002">
    <property type="entry name" value="SM"/>
    <property type="match status" value="1"/>
</dbReference>
<dbReference type="GO" id="GO:0003723">
    <property type="term" value="F:RNA binding"/>
    <property type="evidence" value="ECO:0007669"/>
    <property type="project" value="UniProtKB-UniRule"/>
</dbReference>
<dbReference type="FunCoup" id="D8LRR0">
    <property type="interactions" value="405"/>
</dbReference>
<dbReference type="InParanoid" id="D8LRR0"/>
<keyword evidence="4 9" id="KW-0747">Spliceosome</keyword>
<dbReference type="EMBL" id="FN649731">
    <property type="protein sequence ID" value="CBN73827.1"/>
    <property type="molecule type" value="Genomic_DNA"/>
</dbReference>
<dbReference type="InterPro" id="IPR010920">
    <property type="entry name" value="LSM_dom_sf"/>
</dbReference>
<proteinExistence type="inferred from homology"/>
<feature type="domain" description="Sm" evidence="10">
    <location>
        <begin position="3"/>
        <end position="73"/>
    </location>
</feature>
<evidence type="ECO:0000256" key="2">
    <source>
        <dbReference type="ARBA" id="ARBA00006850"/>
    </source>
</evidence>
<dbReference type="Gene3D" id="2.30.30.100">
    <property type="match status" value="1"/>
</dbReference>
<evidence type="ECO:0000259" key="10">
    <source>
        <dbReference type="PROSITE" id="PS52002"/>
    </source>
</evidence>
<gene>
    <name evidence="11" type="primary">SmG</name>
    <name evidence="11" type="ORF">Esi_0007_0119</name>
</gene>
<name>D8LRR0_ECTSI</name>
<dbReference type="PANTHER" id="PTHR10553:SF2">
    <property type="entry name" value="SMALL NUCLEAR RIBONUCLEOPROTEIN G"/>
    <property type="match status" value="1"/>
</dbReference>
<dbReference type="CDD" id="cd01719">
    <property type="entry name" value="Sm_G"/>
    <property type="match status" value="1"/>
</dbReference>
<dbReference type="GO" id="GO:0071013">
    <property type="term" value="C:catalytic step 2 spliceosome"/>
    <property type="evidence" value="ECO:0007669"/>
    <property type="project" value="TreeGrafter"/>
</dbReference>
<dbReference type="OrthoDB" id="2146at2759"/>
<evidence type="ECO:0000256" key="7">
    <source>
        <dbReference type="ARBA" id="ARBA00023242"/>
    </source>
</evidence>
<evidence type="ECO:0000256" key="6">
    <source>
        <dbReference type="ARBA" id="ARBA00023187"/>
    </source>
</evidence>
<dbReference type="GO" id="GO:0071011">
    <property type="term" value="C:precatalytic spliceosome"/>
    <property type="evidence" value="ECO:0007669"/>
    <property type="project" value="TreeGrafter"/>
</dbReference>
<dbReference type="GO" id="GO:0005682">
    <property type="term" value="C:U5 snRNP"/>
    <property type="evidence" value="ECO:0007669"/>
    <property type="project" value="TreeGrafter"/>
</dbReference>
<dbReference type="InterPro" id="IPR044641">
    <property type="entry name" value="Lsm7/SmG-like"/>
</dbReference>
<dbReference type="GO" id="GO:0097526">
    <property type="term" value="C:spliceosomal tri-snRNP complex"/>
    <property type="evidence" value="ECO:0007669"/>
    <property type="project" value="TreeGrafter"/>
</dbReference>
<dbReference type="eggNOG" id="KOG1780">
    <property type="taxonomic scope" value="Eukaryota"/>
</dbReference>
<keyword evidence="12" id="KW-1185">Reference proteome</keyword>
<evidence type="ECO:0000256" key="5">
    <source>
        <dbReference type="ARBA" id="ARBA00022884"/>
    </source>
</evidence>